<evidence type="ECO:0000256" key="1">
    <source>
        <dbReference type="ARBA" id="ARBA00000085"/>
    </source>
</evidence>
<keyword evidence="11" id="KW-0902">Two-component regulatory system</keyword>
<dbReference type="SMART" id="SM00387">
    <property type="entry name" value="HATPase_c"/>
    <property type="match status" value="1"/>
</dbReference>
<keyword evidence="10 13" id="KW-1133">Transmembrane helix</keyword>
<keyword evidence="6 13" id="KW-0812">Transmembrane</keyword>
<proteinExistence type="predicted"/>
<evidence type="ECO:0000259" key="15">
    <source>
        <dbReference type="SMART" id="SM00387"/>
    </source>
</evidence>
<feature type="compositionally biased region" description="Low complexity" evidence="12">
    <location>
        <begin position="752"/>
        <end position="762"/>
    </location>
</feature>
<keyword evidence="5" id="KW-0808">Transferase</keyword>
<keyword evidence="9" id="KW-0067">ATP-binding</keyword>
<keyword evidence="4" id="KW-0597">Phosphoprotein</keyword>
<feature type="region of interest" description="Disordered" evidence="12">
    <location>
        <begin position="805"/>
        <end position="848"/>
    </location>
</feature>
<dbReference type="SUPFAM" id="SSF55874">
    <property type="entry name" value="ATPase domain of HSP90 chaperone/DNA topoisomerase II/histidine kinase"/>
    <property type="match status" value="1"/>
</dbReference>
<feature type="compositionally biased region" description="Pro residues" evidence="12">
    <location>
        <begin position="693"/>
        <end position="718"/>
    </location>
</feature>
<keyword evidence="7" id="KW-0547">Nucleotide-binding</keyword>
<dbReference type="RefSeq" id="WP_377388429.1">
    <property type="nucleotide sequence ID" value="NZ_JBHSAN010000012.1"/>
</dbReference>
<dbReference type="InterPro" id="IPR013587">
    <property type="entry name" value="Nitrate/nitrite_sensing"/>
</dbReference>
<evidence type="ECO:0000259" key="14">
    <source>
        <dbReference type="SMART" id="SM00304"/>
    </source>
</evidence>
<dbReference type="EC" id="2.7.13.3" evidence="3"/>
<evidence type="ECO:0000256" key="4">
    <source>
        <dbReference type="ARBA" id="ARBA00022553"/>
    </source>
</evidence>
<evidence type="ECO:0000313" key="17">
    <source>
        <dbReference type="Proteomes" id="UP001597478"/>
    </source>
</evidence>
<dbReference type="Pfam" id="PF08376">
    <property type="entry name" value="NIT"/>
    <property type="match status" value="1"/>
</dbReference>
<protein>
    <recommendedName>
        <fullName evidence="3">histidine kinase</fullName>
        <ecNumber evidence="3">2.7.13.3</ecNumber>
    </recommendedName>
</protein>
<dbReference type="Proteomes" id="UP001597478">
    <property type="component" value="Unassembled WGS sequence"/>
</dbReference>
<evidence type="ECO:0000256" key="5">
    <source>
        <dbReference type="ARBA" id="ARBA00022679"/>
    </source>
</evidence>
<evidence type="ECO:0000256" key="8">
    <source>
        <dbReference type="ARBA" id="ARBA00022777"/>
    </source>
</evidence>
<comment type="catalytic activity">
    <reaction evidence="1">
        <text>ATP + protein L-histidine = ADP + protein N-phospho-L-histidine.</text>
        <dbReference type="EC" id="2.7.13.3"/>
    </reaction>
</comment>
<feature type="region of interest" description="Disordered" evidence="12">
    <location>
        <begin position="656"/>
        <end position="790"/>
    </location>
</feature>
<dbReference type="InterPro" id="IPR003594">
    <property type="entry name" value="HATPase_dom"/>
</dbReference>
<organism evidence="16 17">
    <name type="scientific">Prauserella oleivorans</name>
    <dbReference type="NCBI Taxonomy" id="1478153"/>
    <lineage>
        <taxon>Bacteria</taxon>
        <taxon>Bacillati</taxon>
        <taxon>Actinomycetota</taxon>
        <taxon>Actinomycetes</taxon>
        <taxon>Pseudonocardiales</taxon>
        <taxon>Pseudonocardiaceae</taxon>
        <taxon>Prauserella</taxon>
    </lineage>
</organism>
<dbReference type="Gene3D" id="6.10.340.10">
    <property type="match status" value="1"/>
</dbReference>
<comment type="caution">
    <text evidence="16">The sequence shown here is derived from an EMBL/GenBank/DDBJ whole genome shotgun (WGS) entry which is preliminary data.</text>
</comment>
<evidence type="ECO:0000256" key="10">
    <source>
        <dbReference type="ARBA" id="ARBA00022989"/>
    </source>
</evidence>
<dbReference type="EMBL" id="JBHUOF010000014">
    <property type="protein sequence ID" value="MFD2800294.1"/>
    <property type="molecule type" value="Genomic_DNA"/>
</dbReference>
<dbReference type="PANTHER" id="PTHR44936:SF9">
    <property type="entry name" value="SENSOR PROTEIN CREC"/>
    <property type="match status" value="1"/>
</dbReference>
<evidence type="ECO:0000256" key="9">
    <source>
        <dbReference type="ARBA" id="ARBA00022840"/>
    </source>
</evidence>
<dbReference type="InterPro" id="IPR050980">
    <property type="entry name" value="2C_sensor_his_kinase"/>
</dbReference>
<accession>A0ABW5WAY4</accession>
<evidence type="ECO:0000256" key="11">
    <source>
        <dbReference type="ARBA" id="ARBA00023012"/>
    </source>
</evidence>
<feature type="domain" description="Histidine kinase/HSP90-like ATPase" evidence="15">
    <location>
        <begin position="542"/>
        <end position="653"/>
    </location>
</feature>
<keyword evidence="17" id="KW-1185">Reference proteome</keyword>
<reference evidence="17" key="1">
    <citation type="journal article" date="2019" name="Int. J. Syst. Evol. Microbiol.">
        <title>The Global Catalogue of Microorganisms (GCM) 10K type strain sequencing project: providing services to taxonomists for standard genome sequencing and annotation.</title>
        <authorList>
            <consortium name="The Broad Institute Genomics Platform"/>
            <consortium name="The Broad Institute Genome Sequencing Center for Infectious Disease"/>
            <person name="Wu L."/>
            <person name="Ma J."/>
        </authorList>
    </citation>
    <scope>NUCLEOTIDE SEQUENCE [LARGE SCALE GENOMIC DNA]</scope>
    <source>
        <strain evidence="17">IBRC-M 10906</strain>
    </source>
</reference>
<dbReference type="InterPro" id="IPR003660">
    <property type="entry name" value="HAMP_dom"/>
</dbReference>
<evidence type="ECO:0000256" key="3">
    <source>
        <dbReference type="ARBA" id="ARBA00012438"/>
    </source>
</evidence>
<keyword evidence="13" id="KW-0472">Membrane</keyword>
<dbReference type="PANTHER" id="PTHR44936">
    <property type="entry name" value="SENSOR PROTEIN CREC"/>
    <property type="match status" value="1"/>
</dbReference>
<name>A0ABW5WAY4_9PSEU</name>
<evidence type="ECO:0000256" key="6">
    <source>
        <dbReference type="ARBA" id="ARBA00022692"/>
    </source>
</evidence>
<evidence type="ECO:0000256" key="7">
    <source>
        <dbReference type="ARBA" id="ARBA00022741"/>
    </source>
</evidence>
<evidence type="ECO:0000313" key="16">
    <source>
        <dbReference type="EMBL" id="MFD2800294.1"/>
    </source>
</evidence>
<feature type="transmembrane region" description="Helical" evidence="13">
    <location>
        <begin position="34"/>
        <end position="53"/>
    </location>
</feature>
<evidence type="ECO:0000256" key="12">
    <source>
        <dbReference type="SAM" id="MobiDB-lite"/>
    </source>
</evidence>
<feature type="compositionally biased region" description="Low complexity" evidence="12">
    <location>
        <begin position="719"/>
        <end position="732"/>
    </location>
</feature>
<dbReference type="Pfam" id="PF02518">
    <property type="entry name" value="HATPase_c"/>
    <property type="match status" value="1"/>
</dbReference>
<gene>
    <name evidence="16" type="ORF">ACFS2C_12905</name>
</gene>
<sequence>MTRRSQRPQWDDATDPGRAGGRWRLRNWRLRTRLLAALLIPVIAVVLLAGLRIESNLDQANRYAEGAELVRVDSSVAAMVHELQRERDTTVRYAAGGRRGGLDRLREQRERVDAAIGEFGRTLVSAEPDLSAPAVGSFRQMERRLDGLTGVRYAAENSPEPAASVLIAYNELVTGLLDLGDQAAPEAADRELARSRLAAGALARVKDRLSVRRALVAEALETGSFGEDRLRALLAADAELATAHRDFVKFATHEQRKLYDDTVTGYAVDAVNGVVESALRGPDGDEPFTSMGPQEWDRHATQVVDLVKQVEDRLHGQIQQRSDALAADARRNALLDGGVTLGVLLVAALLAVLIARSLLRPLRVLRRSALDVAHYRLPEAVKGILADPDPRPEDAHRRAVEPVPVFSREELGQVARAFDAVHGQAVRLAGEQALLRENVNSMFVNLSRRSQDLVERQLTVLDRMEEHEQDPDVLAGLFELDHLATRMRRNSENLLVLAGQDVGRPLPGAVPAEEIIGAALSEVEHYQRIKVAATPQIAVRGDVVGDLVHVISELFENATDYSPDDAPVSVVSAVTPEGEWRIDITDRGAGMPETEIRRANARLAEPPEVDVEVSRRMGLYVVARLAQRHHIRVRLAAADLLGLTATVVVPAALIRPADPVPQGSPVVLERPAEPAPTSGPQPVVLGPQEPADWPGPEPVSAPEPAPPAEPPEPAPPAERAPAPASADGAPTVVYPPAPAAGTPAPRPREESAPAPQRRAAQWQPPPSWPTEDGDQRPHPLDDDAPTDRLPAYQQLLTRWFDTGEPQGEAVWPTEDGDLPTVNRSPEAVRSRMARLQHGVRRGRHARAR</sequence>
<dbReference type="SMART" id="SM00304">
    <property type="entry name" value="HAMP"/>
    <property type="match status" value="1"/>
</dbReference>
<keyword evidence="8" id="KW-0418">Kinase</keyword>
<dbReference type="InterPro" id="IPR036890">
    <property type="entry name" value="HATPase_C_sf"/>
</dbReference>
<evidence type="ECO:0000256" key="2">
    <source>
        <dbReference type="ARBA" id="ARBA00004370"/>
    </source>
</evidence>
<feature type="compositionally biased region" description="Basic residues" evidence="12">
    <location>
        <begin position="831"/>
        <end position="848"/>
    </location>
</feature>
<comment type="subcellular location">
    <subcellularLocation>
        <location evidence="2">Membrane</location>
    </subcellularLocation>
</comment>
<evidence type="ECO:0000256" key="13">
    <source>
        <dbReference type="SAM" id="Phobius"/>
    </source>
</evidence>
<feature type="domain" description="HAMP" evidence="14">
    <location>
        <begin position="356"/>
        <end position="430"/>
    </location>
</feature>
<dbReference type="Gene3D" id="3.30.565.10">
    <property type="entry name" value="Histidine kinase-like ATPase, C-terminal domain"/>
    <property type="match status" value="1"/>
</dbReference>